<keyword evidence="3" id="KW-0050">Antiport</keyword>
<dbReference type="GO" id="GO:0016020">
    <property type="term" value="C:membrane"/>
    <property type="evidence" value="ECO:0007669"/>
    <property type="project" value="UniProtKB-SubCell"/>
</dbReference>
<dbReference type="GO" id="GO:0015297">
    <property type="term" value="F:antiporter activity"/>
    <property type="evidence" value="ECO:0007669"/>
    <property type="project" value="UniProtKB-KW"/>
</dbReference>
<evidence type="ECO:0000256" key="9">
    <source>
        <dbReference type="ARBA" id="ARBA00023201"/>
    </source>
</evidence>
<feature type="transmembrane region" description="Helical" evidence="10">
    <location>
        <begin position="6"/>
        <end position="23"/>
    </location>
</feature>
<dbReference type="SUPFAM" id="SSF51735">
    <property type="entry name" value="NAD(P)-binding Rossmann-fold domains"/>
    <property type="match status" value="1"/>
</dbReference>
<feature type="domain" description="RCK N-terminal" evidence="12">
    <location>
        <begin position="404"/>
        <end position="490"/>
    </location>
</feature>
<evidence type="ECO:0000256" key="1">
    <source>
        <dbReference type="ARBA" id="ARBA00004141"/>
    </source>
</evidence>
<dbReference type="PANTHER" id="PTHR43562">
    <property type="entry name" value="NAPA-TYPE SODIUM/HYDROGEN ANTIPORTER"/>
    <property type="match status" value="1"/>
</dbReference>
<feature type="transmembrane region" description="Helical" evidence="10">
    <location>
        <begin position="362"/>
        <end position="383"/>
    </location>
</feature>
<dbReference type="Gene3D" id="3.40.50.720">
    <property type="entry name" value="NAD(P)-binding Rossmann-like Domain"/>
    <property type="match status" value="1"/>
</dbReference>
<dbReference type="InterPro" id="IPR036291">
    <property type="entry name" value="NAD(P)-bd_dom_sf"/>
</dbReference>
<name>A0A0P0CMC4_9FLAO</name>
<evidence type="ECO:0000256" key="5">
    <source>
        <dbReference type="ARBA" id="ARBA00022989"/>
    </source>
</evidence>
<feature type="transmembrane region" description="Helical" evidence="10">
    <location>
        <begin position="223"/>
        <end position="253"/>
    </location>
</feature>
<dbReference type="Pfam" id="PF02254">
    <property type="entry name" value="TrkA_N"/>
    <property type="match status" value="1"/>
</dbReference>
<feature type="transmembrane region" description="Helical" evidence="10">
    <location>
        <begin position="182"/>
        <end position="202"/>
    </location>
</feature>
<gene>
    <name evidence="13" type="ORF">APS56_11070</name>
</gene>
<evidence type="ECO:0000256" key="7">
    <source>
        <dbReference type="ARBA" id="ARBA00023065"/>
    </source>
</evidence>
<evidence type="ECO:0000259" key="12">
    <source>
        <dbReference type="Pfam" id="PF02254"/>
    </source>
</evidence>
<dbReference type="GO" id="GO:0006814">
    <property type="term" value="P:sodium ion transport"/>
    <property type="evidence" value="ECO:0007669"/>
    <property type="project" value="UniProtKB-KW"/>
</dbReference>
<accession>A0A0P0CMC4</accession>
<keyword evidence="6" id="KW-0915">Sodium</keyword>
<evidence type="ECO:0000256" key="6">
    <source>
        <dbReference type="ARBA" id="ARBA00023053"/>
    </source>
</evidence>
<protein>
    <submittedName>
        <fullName evidence="13">Uncharacterized protein</fullName>
    </submittedName>
</protein>
<dbReference type="Gene3D" id="1.20.1530.20">
    <property type="match status" value="1"/>
</dbReference>
<sequence>MEGFDILNLFIVLLSAWGAGALIKRIGYPAILGELLVGVIIGPSLLGLVESSSTLVIISEAGVILLMAYIGMEINFKDLGKASWAGLLAAIGGFIVPFGLGYYAVTQFGGTHMAGLFVGIAVGVTSLATKSRILVDLNLLDTRIAYVLMAGALISDTLALIIFAGLSSFIDAGSVDMTEISLIGGKIILFFAFTTFLGIYFLPKLGKWMANRKIDNRTTYFTLLLLIVFGLSELAELVGLHGILGAFMAGLFIKEGVFHEKITKDITRVFHDVSVGFMAPIFFVTAGFHVTLDVFQTDLELLLVILGVAFIGKILGTVLFYLPSGNGWREGLAVGTGMNGRGAVEIVIAGIGLQKGIISQEIFSILVFMAILTTLSVPVLLTWTTNWLKKRNELVKQFSRKGHIILGANPLALLLGKHLSETNKVVFVDANKGLCENASNLGFECIHGNILEEATLSEASAKDFKTFIALTRNNEINLLSSQLANDVFFIPEKFIVISPNTSNGEKGGINLLSTASASTLFSSKVDIQPWIQKVQDSTFKEIETINNKKISTREWVKLQSSKHNNLLPLVIIDNTGTKRPFRYNDYIEANEKIISIE</sequence>
<feature type="transmembrane region" description="Helical" evidence="10">
    <location>
        <begin position="145"/>
        <end position="170"/>
    </location>
</feature>
<feature type="transmembrane region" description="Helical" evidence="10">
    <location>
        <begin position="299"/>
        <end position="322"/>
    </location>
</feature>
<dbReference type="GO" id="GO:0006813">
    <property type="term" value="P:potassium ion transport"/>
    <property type="evidence" value="ECO:0007669"/>
    <property type="project" value="InterPro"/>
</dbReference>
<feature type="transmembrane region" description="Helical" evidence="10">
    <location>
        <begin position="84"/>
        <end position="105"/>
    </location>
</feature>
<keyword evidence="7" id="KW-0406">Ion transport</keyword>
<dbReference type="InterPro" id="IPR038770">
    <property type="entry name" value="Na+/solute_symporter_sf"/>
</dbReference>
<comment type="subcellular location">
    <subcellularLocation>
        <location evidence="1">Membrane</location>
        <topology evidence="1">Multi-pass membrane protein</topology>
    </subcellularLocation>
</comment>
<keyword evidence="8 10" id="KW-0472">Membrane</keyword>
<keyword evidence="9" id="KW-0739">Sodium transport</keyword>
<dbReference type="Proteomes" id="UP000057981">
    <property type="component" value="Chromosome"/>
</dbReference>
<dbReference type="STRING" id="1736674.APS56_11070"/>
<evidence type="ECO:0000313" key="13">
    <source>
        <dbReference type="EMBL" id="ALJ05634.1"/>
    </source>
</evidence>
<dbReference type="InterPro" id="IPR003148">
    <property type="entry name" value="RCK_N"/>
</dbReference>
<keyword evidence="2" id="KW-0813">Transport</keyword>
<feature type="transmembrane region" description="Helical" evidence="10">
    <location>
        <begin position="30"/>
        <end position="49"/>
    </location>
</feature>
<evidence type="ECO:0000256" key="10">
    <source>
        <dbReference type="SAM" id="Phobius"/>
    </source>
</evidence>
<evidence type="ECO:0000256" key="8">
    <source>
        <dbReference type="ARBA" id="ARBA00023136"/>
    </source>
</evidence>
<organism evidence="13 14">
    <name type="scientific">Pseudalgibacter alginicilyticus</name>
    <dbReference type="NCBI Taxonomy" id="1736674"/>
    <lineage>
        <taxon>Bacteria</taxon>
        <taxon>Pseudomonadati</taxon>
        <taxon>Bacteroidota</taxon>
        <taxon>Flavobacteriia</taxon>
        <taxon>Flavobacteriales</taxon>
        <taxon>Flavobacteriaceae</taxon>
        <taxon>Pseudalgibacter</taxon>
    </lineage>
</organism>
<feature type="transmembrane region" description="Helical" evidence="10">
    <location>
        <begin position="111"/>
        <end position="133"/>
    </location>
</feature>
<dbReference type="OrthoDB" id="9793589at2"/>
<dbReference type="Pfam" id="PF00999">
    <property type="entry name" value="Na_H_Exchanger"/>
    <property type="match status" value="1"/>
</dbReference>
<dbReference type="AlphaFoldDB" id="A0A0P0CMC4"/>
<evidence type="ECO:0000259" key="11">
    <source>
        <dbReference type="Pfam" id="PF00999"/>
    </source>
</evidence>
<dbReference type="KEGG" id="ahz:APS56_11070"/>
<dbReference type="InterPro" id="IPR006153">
    <property type="entry name" value="Cation/H_exchanger_TM"/>
</dbReference>
<keyword evidence="14" id="KW-1185">Reference proteome</keyword>
<evidence type="ECO:0000256" key="4">
    <source>
        <dbReference type="ARBA" id="ARBA00022692"/>
    </source>
</evidence>
<evidence type="ECO:0000256" key="3">
    <source>
        <dbReference type="ARBA" id="ARBA00022449"/>
    </source>
</evidence>
<dbReference type="PANTHER" id="PTHR43562:SF3">
    <property type="entry name" value="SODIUM ION_PROTON EXCHANGER (EUROFUNG)"/>
    <property type="match status" value="1"/>
</dbReference>
<dbReference type="EMBL" id="CP012898">
    <property type="protein sequence ID" value="ALJ05634.1"/>
    <property type="molecule type" value="Genomic_DNA"/>
</dbReference>
<feature type="transmembrane region" description="Helical" evidence="10">
    <location>
        <begin position="273"/>
        <end position="292"/>
    </location>
</feature>
<dbReference type="RefSeq" id="WP_054728084.1">
    <property type="nucleotide sequence ID" value="NZ_CP012898.1"/>
</dbReference>
<evidence type="ECO:0000256" key="2">
    <source>
        <dbReference type="ARBA" id="ARBA00022448"/>
    </source>
</evidence>
<feature type="transmembrane region" description="Helical" evidence="10">
    <location>
        <begin position="55"/>
        <end position="72"/>
    </location>
</feature>
<feature type="domain" description="Cation/H+ exchanger transmembrane" evidence="11">
    <location>
        <begin position="14"/>
        <end position="385"/>
    </location>
</feature>
<evidence type="ECO:0000313" key="14">
    <source>
        <dbReference type="Proteomes" id="UP000057981"/>
    </source>
</evidence>
<keyword evidence="4 10" id="KW-0812">Transmembrane</keyword>
<reference evidence="13 14" key="1">
    <citation type="submission" date="2015-10" db="EMBL/GenBank/DDBJ databases">
        <authorList>
            <person name="Gilbert D.G."/>
        </authorList>
    </citation>
    <scope>NUCLEOTIDE SEQUENCE [LARGE SCALE GENOMIC DNA]</scope>
    <source>
        <strain evidence="14">HZ-22</strain>
    </source>
</reference>
<dbReference type="GO" id="GO:1902600">
    <property type="term" value="P:proton transmembrane transport"/>
    <property type="evidence" value="ECO:0007669"/>
    <property type="project" value="InterPro"/>
</dbReference>
<keyword evidence="5 10" id="KW-1133">Transmembrane helix</keyword>
<proteinExistence type="predicted"/>